<dbReference type="GO" id="GO:0008270">
    <property type="term" value="F:zinc ion binding"/>
    <property type="evidence" value="ECO:0007669"/>
    <property type="project" value="UniProtKB-KW"/>
</dbReference>
<keyword evidence="7" id="KW-1185">Reference proteome</keyword>
<dbReference type="CDD" id="cd16448">
    <property type="entry name" value="RING-H2"/>
    <property type="match status" value="1"/>
</dbReference>
<dbReference type="InterPro" id="IPR052788">
    <property type="entry name" value="RING-type_E3_ligase_ATL"/>
</dbReference>
<accession>A0A8B8BBJ1</accession>
<dbReference type="PANTHER" id="PTHR45798:SF97">
    <property type="entry name" value="ALCOHOL-SENSITIVE RING FINGER PROTEIN 1"/>
    <property type="match status" value="1"/>
</dbReference>
<dbReference type="SMART" id="SM00184">
    <property type="entry name" value="RING"/>
    <property type="match status" value="1"/>
</dbReference>
<reference evidence="7" key="1">
    <citation type="submission" date="2024-06" db="UniProtKB">
        <authorList>
            <consortium name="RefSeq"/>
        </authorList>
    </citation>
    <scope>NUCLEOTIDE SEQUENCE [LARGE SCALE GENOMIC DNA]</scope>
</reference>
<feature type="domain" description="RING-type" evidence="6">
    <location>
        <begin position="100"/>
        <end position="144"/>
    </location>
</feature>
<dbReference type="InterPro" id="IPR013083">
    <property type="entry name" value="Znf_RING/FYVE/PHD"/>
</dbReference>
<dbReference type="InterPro" id="IPR001841">
    <property type="entry name" value="Znf_RING"/>
</dbReference>
<dbReference type="GeneID" id="111108991"/>
<name>A0A8B8BBJ1_CRAVI</name>
<dbReference type="KEGG" id="cvn:111108991"/>
<protein>
    <submittedName>
        <fullName evidence="8">E3 ubiquitin-protein ligase RNF13-like</fullName>
    </submittedName>
</protein>
<dbReference type="Proteomes" id="UP000694844">
    <property type="component" value="Chromosome 1"/>
</dbReference>
<keyword evidence="1" id="KW-0479">Metal-binding</keyword>
<feature type="transmembrane region" description="Helical" evidence="5">
    <location>
        <begin position="37"/>
        <end position="61"/>
    </location>
</feature>
<evidence type="ECO:0000256" key="4">
    <source>
        <dbReference type="PROSITE-ProRule" id="PRU00175"/>
    </source>
</evidence>
<dbReference type="RefSeq" id="XP_022300790.1">
    <property type="nucleotide sequence ID" value="XM_022445082.1"/>
</dbReference>
<dbReference type="AlphaFoldDB" id="A0A8B8BBJ1"/>
<dbReference type="PANTHER" id="PTHR45798">
    <property type="entry name" value="RING-H2 FINGER PROTEIN ATL61-RELATED-RELATED"/>
    <property type="match status" value="1"/>
</dbReference>
<reference evidence="8" key="2">
    <citation type="submission" date="2025-08" db="UniProtKB">
        <authorList>
            <consortium name="RefSeq"/>
        </authorList>
    </citation>
    <scope>IDENTIFICATION</scope>
    <source>
        <tissue evidence="8">Whole sample</tissue>
    </source>
</reference>
<organism evidence="7 8">
    <name type="scientific">Crassostrea virginica</name>
    <name type="common">Eastern oyster</name>
    <dbReference type="NCBI Taxonomy" id="6565"/>
    <lineage>
        <taxon>Eukaryota</taxon>
        <taxon>Metazoa</taxon>
        <taxon>Spiralia</taxon>
        <taxon>Lophotrochozoa</taxon>
        <taxon>Mollusca</taxon>
        <taxon>Bivalvia</taxon>
        <taxon>Autobranchia</taxon>
        <taxon>Pteriomorphia</taxon>
        <taxon>Ostreida</taxon>
        <taxon>Ostreoidea</taxon>
        <taxon>Ostreidae</taxon>
        <taxon>Crassostrea</taxon>
    </lineage>
</organism>
<keyword evidence="5" id="KW-0812">Transmembrane</keyword>
<dbReference type="OrthoDB" id="6071090at2759"/>
<dbReference type="SUPFAM" id="SSF57850">
    <property type="entry name" value="RING/U-box"/>
    <property type="match status" value="1"/>
</dbReference>
<keyword evidence="2 4" id="KW-0863">Zinc-finger</keyword>
<evidence type="ECO:0000259" key="6">
    <source>
        <dbReference type="PROSITE" id="PS50089"/>
    </source>
</evidence>
<proteinExistence type="predicted"/>
<evidence type="ECO:0000256" key="1">
    <source>
        <dbReference type="ARBA" id="ARBA00022723"/>
    </source>
</evidence>
<dbReference type="Gene3D" id="3.30.40.10">
    <property type="entry name" value="Zinc/RING finger domain, C3HC4 (zinc finger)"/>
    <property type="match status" value="1"/>
</dbReference>
<sequence length="161" mass="18220">MAFRRIEFYGGLRRNSILIVFAVGVVVRVAGDNQSDTDIIVTFSVLGFCLVLLMITVAIYLRSRENRTPKERKGVGISILDQGKLGMKMRPVHKEFASDCAICLLPKESKSHTIVQISCKHNYHKKCIKECFKKMKSTQCPECRQEAEDFPAVATVHNENE</sequence>
<gene>
    <name evidence="8" type="primary">LOC111108991</name>
</gene>
<keyword evidence="3" id="KW-0862">Zinc</keyword>
<evidence type="ECO:0000313" key="7">
    <source>
        <dbReference type="Proteomes" id="UP000694844"/>
    </source>
</evidence>
<dbReference type="Pfam" id="PF13639">
    <property type="entry name" value="zf-RING_2"/>
    <property type="match status" value="1"/>
</dbReference>
<keyword evidence="5" id="KW-1133">Transmembrane helix</keyword>
<keyword evidence="5" id="KW-0472">Membrane</keyword>
<evidence type="ECO:0000256" key="3">
    <source>
        <dbReference type="ARBA" id="ARBA00022833"/>
    </source>
</evidence>
<feature type="transmembrane region" description="Helical" evidence="5">
    <location>
        <begin position="12"/>
        <end position="31"/>
    </location>
</feature>
<evidence type="ECO:0000256" key="2">
    <source>
        <dbReference type="ARBA" id="ARBA00022771"/>
    </source>
</evidence>
<evidence type="ECO:0000313" key="8">
    <source>
        <dbReference type="RefSeq" id="XP_022300790.1"/>
    </source>
</evidence>
<dbReference type="PROSITE" id="PS50089">
    <property type="entry name" value="ZF_RING_2"/>
    <property type="match status" value="1"/>
</dbReference>
<evidence type="ECO:0000256" key="5">
    <source>
        <dbReference type="SAM" id="Phobius"/>
    </source>
</evidence>